<accession>A0ABR4ZL05</accession>
<evidence type="ECO:0008006" key="4">
    <source>
        <dbReference type="Google" id="ProtNLM"/>
    </source>
</evidence>
<proteinExistence type="inferred from homology"/>
<comment type="similarity">
    <text evidence="1">Belongs to the cytochrome P450 family.</text>
</comment>
<dbReference type="PANTHER" id="PTHR24305:SF166">
    <property type="entry name" value="CYTOCHROME P450 12A4, MITOCHONDRIAL-RELATED"/>
    <property type="match status" value="1"/>
</dbReference>
<dbReference type="InterPro" id="IPR050121">
    <property type="entry name" value="Cytochrome_P450_monoxygenase"/>
</dbReference>
<sequence>MPVVGHGWRIARDPVQFMVDLSSVGKIARVDIGSRVVYVITDFDLLHQVLIENSSTYERGLLFERIRLIFGESFIVADGQEHNDIRRMLQPAFHRTELESYAHIMKRNADALADSWQPGQVVEFTSVLLRLVITDLLGSLFSHEPTDEDIQLISGLINDIGAGAIVGSILPKQLASLPLPVNRNFRSGGARLRGFCRERLLARRASGVRRNDLIDLLLDSPEAAQRGDEFLVEQAMTVLFGGIDALTATLTWTMYELAQHPAAASRLQEEISAAGDFSPGSLDKLDYLNQFLNEVTRSHSALLQTRRSITTVQLGGFEFPAGTDIGYSLAAIHRNPNIFPDPDVFDPDRWSAAGVKHRSFAPFSMGKQMCIGNNFAWMALQTTLFSLLSKWEFQAVPIKKPGRAMGPIPVMKRLPLEVRPVSG</sequence>
<dbReference type="PRINTS" id="PR00385">
    <property type="entry name" value="P450"/>
</dbReference>
<dbReference type="InterPro" id="IPR002401">
    <property type="entry name" value="Cyt_P450_E_grp-I"/>
</dbReference>
<dbReference type="InterPro" id="IPR036396">
    <property type="entry name" value="Cyt_P450_sf"/>
</dbReference>
<dbReference type="PRINTS" id="PR00463">
    <property type="entry name" value="EP450I"/>
</dbReference>
<dbReference type="EMBL" id="JNFP01000004">
    <property type="protein sequence ID" value="KIA66082.1"/>
    <property type="molecule type" value="Genomic_DNA"/>
</dbReference>
<name>A0ABR4ZL05_9NOCA</name>
<gene>
    <name evidence="2" type="ORF">FG87_04570</name>
</gene>
<comment type="caution">
    <text evidence="2">The sequence shown here is derived from an EMBL/GenBank/DDBJ whole genome shotgun (WGS) entry which is preliminary data.</text>
</comment>
<reference evidence="2 3" key="1">
    <citation type="journal article" date="2014" name="Int. J. Syst. Evol. Microbiol.">
        <title>Nocardia vulneris sp. nov., isolated from wounds of human patients in North America.</title>
        <authorList>
            <person name="Lasker B.A."/>
            <person name="Bell M."/>
            <person name="Klenk H.P."/>
            <person name="Sproer C."/>
            <person name="Schumann C."/>
            <person name="Schumann P."/>
            <person name="Brown J.M."/>
        </authorList>
    </citation>
    <scope>NUCLEOTIDE SEQUENCE [LARGE SCALE GENOMIC DNA]</scope>
    <source>
        <strain evidence="2 3">W9851</strain>
    </source>
</reference>
<dbReference type="PANTHER" id="PTHR24305">
    <property type="entry name" value="CYTOCHROME P450"/>
    <property type="match status" value="1"/>
</dbReference>
<evidence type="ECO:0000256" key="1">
    <source>
        <dbReference type="ARBA" id="ARBA00010617"/>
    </source>
</evidence>
<keyword evidence="3" id="KW-1185">Reference proteome</keyword>
<protein>
    <recommendedName>
        <fullName evidence="4">Cytochrome P450</fullName>
    </recommendedName>
</protein>
<dbReference type="SUPFAM" id="SSF48264">
    <property type="entry name" value="Cytochrome P450"/>
    <property type="match status" value="1"/>
</dbReference>
<organism evidence="2 3">
    <name type="scientific">Nocardia vulneris</name>
    <dbReference type="NCBI Taxonomy" id="1141657"/>
    <lineage>
        <taxon>Bacteria</taxon>
        <taxon>Bacillati</taxon>
        <taxon>Actinomycetota</taxon>
        <taxon>Actinomycetes</taxon>
        <taxon>Mycobacteriales</taxon>
        <taxon>Nocardiaceae</taxon>
        <taxon>Nocardia</taxon>
    </lineage>
</organism>
<dbReference type="Pfam" id="PF00067">
    <property type="entry name" value="p450"/>
    <property type="match status" value="1"/>
</dbReference>
<dbReference type="InterPro" id="IPR001128">
    <property type="entry name" value="Cyt_P450"/>
</dbReference>
<dbReference type="Gene3D" id="1.10.630.10">
    <property type="entry name" value="Cytochrome P450"/>
    <property type="match status" value="1"/>
</dbReference>
<evidence type="ECO:0000313" key="3">
    <source>
        <dbReference type="Proteomes" id="UP000031364"/>
    </source>
</evidence>
<evidence type="ECO:0000313" key="2">
    <source>
        <dbReference type="EMBL" id="KIA66082.1"/>
    </source>
</evidence>
<dbReference type="Proteomes" id="UP000031364">
    <property type="component" value="Unassembled WGS sequence"/>
</dbReference>